<sequence length="86" mass="9353">MFARFVQVLFPRAVAVVCLPIAVVVGYLGSQVERTIAPPVEGRPKTTYDLREERRQRERQAKLDQDALAAQNAVAVASSPTPASSS</sequence>
<feature type="region of interest" description="Disordered" evidence="6">
    <location>
        <begin position="39"/>
        <end position="60"/>
    </location>
</feature>
<dbReference type="EMBL" id="KE346363">
    <property type="protein sequence ID" value="KJE91966.1"/>
    <property type="molecule type" value="Genomic_DNA"/>
</dbReference>
<comment type="subcellular location">
    <subcellularLocation>
        <location evidence="1">Membrane</location>
        <topology evidence="1">Single-pass membrane protein</topology>
    </subcellularLocation>
</comment>
<evidence type="ECO:0000256" key="2">
    <source>
        <dbReference type="ARBA" id="ARBA00007304"/>
    </source>
</evidence>
<dbReference type="Pfam" id="PF15990">
    <property type="entry name" value="UPF0767"/>
    <property type="match status" value="1"/>
</dbReference>
<dbReference type="GO" id="GO:0016020">
    <property type="term" value="C:membrane"/>
    <property type="evidence" value="ECO:0007669"/>
    <property type="project" value="UniProtKB-SubCell"/>
</dbReference>
<keyword evidence="4" id="KW-1133">Transmembrane helix</keyword>
<name>A0A0D2UA85_CAPO3</name>
<keyword evidence="3" id="KW-0812">Transmembrane</keyword>
<dbReference type="InParanoid" id="A0A0D2UA85"/>
<feature type="compositionally biased region" description="Basic and acidic residues" evidence="6">
    <location>
        <begin position="42"/>
        <end position="60"/>
    </location>
</feature>
<keyword evidence="5" id="KW-0472">Membrane</keyword>
<dbReference type="InterPro" id="IPR031933">
    <property type="entry name" value="UPF0767"/>
</dbReference>
<comment type="similarity">
    <text evidence="2">Belongs to the SMIM12 family.</text>
</comment>
<organism evidence="7 8">
    <name type="scientific">Capsaspora owczarzaki (strain ATCC 30864)</name>
    <dbReference type="NCBI Taxonomy" id="595528"/>
    <lineage>
        <taxon>Eukaryota</taxon>
        <taxon>Filasterea</taxon>
        <taxon>Capsaspora</taxon>
    </lineage>
</organism>
<keyword evidence="8" id="KW-1185">Reference proteome</keyword>
<gene>
    <name evidence="7" type="ORF">CAOG_008652</name>
</gene>
<evidence type="ECO:0000313" key="7">
    <source>
        <dbReference type="EMBL" id="KJE91966.1"/>
    </source>
</evidence>
<evidence type="ECO:0000256" key="6">
    <source>
        <dbReference type="SAM" id="MobiDB-lite"/>
    </source>
</evidence>
<dbReference type="Proteomes" id="UP000008743">
    <property type="component" value="Unassembled WGS sequence"/>
</dbReference>
<evidence type="ECO:0000256" key="3">
    <source>
        <dbReference type="ARBA" id="ARBA00022692"/>
    </source>
</evidence>
<evidence type="ECO:0000256" key="4">
    <source>
        <dbReference type="ARBA" id="ARBA00022989"/>
    </source>
</evidence>
<dbReference type="AlphaFoldDB" id="A0A0D2UA85"/>
<dbReference type="RefSeq" id="XP_011270263.1">
    <property type="nucleotide sequence ID" value="XM_011271961.1"/>
</dbReference>
<evidence type="ECO:0000256" key="5">
    <source>
        <dbReference type="ARBA" id="ARBA00023136"/>
    </source>
</evidence>
<proteinExistence type="inferred from homology"/>
<protein>
    <submittedName>
        <fullName evidence="7">Uncharacterized protein</fullName>
    </submittedName>
</protein>
<reference evidence="8" key="1">
    <citation type="submission" date="2011-02" db="EMBL/GenBank/DDBJ databases">
        <title>The Genome Sequence of Capsaspora owczarzaki ATCC 30864.</title>
        <authorList>
            <person name="Russ C."/>
            <person name="Cuomo C."/>
            <person name="Burger G."/>
            <person name="Gray M.W."/>
            <person name="Holland P.W.H."/>
            <person name="King N."/>
            <person name="Lang F.B.F."/>
            <person name="Roger A.J."/>
            <person name="Ruiz-Trillo I."/>
            <person name="Young S.K."/>
            <person name="Zeng Q."/>
            <person name="Gargeya S."/>
            <person name="Alvarado L."/>
            <person name="Berlin A."/>
            <person name="Chapman S.B."/>
            <person name="Chen Z."/>
            <person name="Freedman E."/>
            <person name="Gellesch M."/>
            <person name="Goldberg J."/>
            <person name="Griggs A."/>
            <person name="Gujja S."/>
            <person name="Heilman E."/>
            <person name="Heiman D."/>
            <person name="Howarth C."/>
            <person name="Mehta T."/>
            <person name="Neiman D."/>
            <person name="Pearson M."/>
            <person name="Roberts A."/>
            <person name="Saif S."/>
            <person name="Shea T."/>
            <person name="Shenoy N."/>
            <person name="Sisk P."/>
            <person name="Stolte C."/>
            <person name="Sykes S."/>
            <person name="White J."/>
            <person name="Yandava C."/>
            <person name="Haas B."/>
            <person name="Nusbaum C."/>
            <person name="Birren B."/>
        </authorList>
    </citation>
    <scope>NUCLEOTIDE SEQUENCE</scope>
    <source>
        <strain evidence="8">ATCC 30864</strain>
    </source>
</reference>
<accession>A0A0D2UA85</accession>
<evidence type="ECO:0000256" key="1">
    <source>
        <dbReference type="ARBA" id="ARBA00004167"/>
    </source>
</evidence>
<evidence type="ECO:0000313" key="8">
    <source>
        <dbReference type="Proteomes" id="UP000008743"/>
    </source>
</evidence>